<dbReference type="Gene3D" id="1.25.40.10">
    <property type="entry name" value="Tetratricopeptide repeat domain"/>
    <property type="match status" value="2"/>
</dbReference>
<evidence type="ECO:0000313" key="4">
    <source>
        <dbReference type="Proteomes" id="UP000016930"/>
    </source>
</evidence>
<reference evidence="3 4" key="1">
    <citation type="journal article" date="2012" name="Proc. Natl. Acad. Sci. U.S.A.">
        <title>Comparative genomics of Ceriporiopsis subvermispora and Phanerochaete chrysosporium provide insight into selective ligninolysis.</title>
        <authorList>
            <person name="Fernandez-Fueyo E."/>
            <person name="Ruiz-Duenas F.J."/>
            <person name="Ferreira P."/>
            <person name="Floudas D."/>
            <person name="Hibbett D.S."/>
            <person name="Canessa P."/>
            <person name="Larrondo L.F."/>
            <person name="James T.Y."/>
            <person name="Seelenfreund D."/>
            <person name="Lobos S."/>
            <person name="Polanco R."/>
            <person name="Tello M."/>
            <person name="Honda Y."/>
            <person name="Watanabe T."/>
            <person name="Watanabe T."/>
            <person name="Ryu J.S."/>
            <person name="Kubicek C.P."/>
            <person name="Schmoll M."/>
            <person name="Gaskell J."/>
            <person name="Hammel K.E."/>
            <person name="St John F.J."/>
            <person name="Vanden Wymelenberg A."/>
            <person name="Sabat G."/>
            <person name="Splinter BonDurant S."/>
            <person name="Syed K."/>
            <person name="Yadav J.S."/>
            <person name="Doddapaneni H."/>
            <person name="Subramanian V."/>
            <person name="Lavin J.L."/>
            <person name="Oguiza J.A."/>
            <person name="Perez G."/>
            <person name="Pisabarro A.G."/>
            <person name="Ramirez L."/>
            <person name="Santoyo F."/>
            <person name="Master E."/>
            <person name="Coutinho P.M."/>
            <person name="Henrissat B."/>
            <person name="Lombard V."/>
            <person name="Magnuson J.K."/>
            <person name="Kuees U."/>
            <person name="Hori C."/>
            <person name="Igarashi K."/>
            <person name="Samejima M."/>
            <person name="Held B.W."/>
            <person name="Barry K.W."/>
            <person name="LaButti K.M."/>
            <person name="Lapidus A."/>
            <person name="Lindquist E.A."/>
            <person name="Lucas S.M."/>
            <person name="Riley R."/>
            <person name="Salamov A.A."/>
            <person name="Hoffmeister D."/>
            <person name="Schwenk D."/>
            <person name="Hadar Y."/>
            <person name="Yarden O."/>
            <person name="de Vries R.P."/>
            <person name="Wiebenga A."/>
            <person name="Stenlid J."/>
            <person name="Eastwood D."/>
            <person name="Grigoriev I.V."/>
            <person name="Berka R.M."/>
            <person name="Blanchette R.A."/>
            <person name="Kersten P."/>
            <person name="Martinez A.T."/>
            <person name="Vicuna R."/>
            <person name="Cullen D."/>
        </authorList>
    </citation>
    <scope>NUCLEOTIDE SEQUENCE [LARGE SCALE GENOMIC DNA]</scope>
    <source>
        <strain evidence="3 4">B</strain>
    </source>
</reference>
<feature type="chain" id="PRO_5004022910" description="Pentacotripeptide-repeat region of PRORP domain-containing protein" evidence="2">
    <location>
        <begin position="22"/>
        <end position="841"/>
    </location>
</feature>
<dbReference type="InterPro" id="IPR011990">
    <property type="entry name" value="TPR-like_helical_dom_sf"/>
</dbReference>
<keyword evidence="2" id="KW-0732">Signal</keyword>
<dbReference type="PANTHER" id="PTHR47938:SF35">
    <property type="entry name" value="PENTATRICOPEPTIDE REPEAT-CONTAINING PROTEIN 4, MITOCHONDRIAL-RELATED"/>
    <property type="match status" value="1"/>
</dbReference>
<sequence length="841" mass="93528">MSGHFLLPPALLDLTLARATARLQALAHPGASSVSSTASRRCLSQAVRYAEPVASTSYSPALDQSDRSLYAARRKRKPKQDERNRGKKSPVPFMRKPVTELEARLRELQATVAKEKSNADELIYSEADLLEIYDDVLANPAQDNSQVQKAPIDRHPDADVLRTATRRLLGDINPDLSYKLLVARLGGIAGDLEASRPKFLSKLVSTQSSQQNFIPIPTGVMTNREWLSLIRTCVKDFNPEAADEVLRLMIRLGHPPTEETFNAVLDCYAESSDLDGAERFMAQWIGDKPTERQRDLHIKAALNARPPLELDSPALHLLHEYESRSLPAPQKSYTRTISTLLACRTAATTAHAWDLFAHMRYAAHPQPDAHLYALMISACATSALPAEPERALDLLKEMTEDQRIPPTHAAYCAAIRACARSGELKFVHEAFRLAKQMLDGHRDARGRSEFRPDARVFAALLEGAKRVGDLAKARWILAEMVQQHSGPEGEVSQDVAVNEPIMTHILNTYAAYKPPFQRGAAPLVNTTKDISGSSTTNISESSDLNGVQENEQTRPPVTTSSSSFTHLPPQTRAELLREVQTLFARILEDRSAEEFAESNQPRRPFRRVSITPRLINAYLSVHYAHASFETWSNLYFTLFLEHGVEPTARTHVEALERCALSRKEERQLVLPFAEKVWAEWQTVEQSWQSRVADPVAQTANARLVERANTAMIRLLALTNHRTRSLGLVKSFAARYPPGDIKTPPPKPALRSTRTVLVGAKPLVRLTSAVDVPDDTVPPLLSFTELEVLHHKLVAAGDSVGIRYIKWLCMAYQGALRRRRDSLVQALPGKSSPEPEAPQSST</sequence>
<feature type="signal peptide" evidence="2">
    <location>
        <begin position="1"/>
        <end position="21"/>
    </location>
</feature>
<evidence type="ECO:0008006" key="5">
    <source>
        <dbReference type="Google" id="ProtNLM"/>
    </source>
</evidence>
<evidence type="ECO:0000256" key="1">
    <source>
        <dbReference type="SAM" id="MobiDB-lite"/>
    </source>
</evidence>
<feature type="region of interest" description="Disordered" evidence="1">
    <location>
        <begin position="72"/>
        <end position="92"/>
    </location>
</feature>
<dbReference type="InterPro" id="IPR002885">
    <property type="entry name" value="PPR_rpt"/>
</dbReference>
<dbReference type="Proteomes" id="UP000016930">
    <property type="component" value="Unassembled WGS sequence"/>
</dbReference>
<feature type="region of interest" description="Disordered" evidence="1">
    <location>
        <begin position="527"/>
        <end position="569"/>
    </location>
</feature>
<gene>
    <name evidence="3" type="ORF">CERSUDRAFT_116626</name>
</gene>
<dbReference type="EMBL" id="KB445801">
    <property type="protein sequence ID" value="EMD35153.1"/>
    <property type="molecule type" value="Genomic_DNA"/>
</dbReference>
<dbReference type="GO" id="GO:0003729">
    <property type="term" value="F:mRNA binding"/>
    <property type="evidence" value="ECO:0007669"/>
    <property type="project" value="TreeGrafter"/>
</dbReference>
<protein>
    <recommendedName>
        <fullName evidence="5">Pentacotripeptide-repeat region of PRORP domain-containing protein</fullName>
    </recommendedName>
</protein>
<accession>M2QDN3</accession>
<feature type="compositionally biased region" description="Polar residues" evidence="1">
    <location>
        <begin position="543"/>
        <end position="565"/>
    </location>
</feature>
<dbReference type="Pfam" id="PF01535">
    <property type="entry name" value="PPR"/>
    <property type="match status" value="1"/>
</dbReference>
<dbReference type="STRING" id="914234.M2QDN3"/>
<dbReference type="HOGENOM" id="CLU_014664_0_0_1"/>
<evidence type="ECO:0000256" key="2">
    <source>
        <dbReference type="SAM" id="SignalP"/>
    </source>
</evidence>
<organism evidence="3 4">
    <name type="scientific">Ceriporiopsis subvermispora (strain B)</name>
    <name type="common">White-rot fungus</name>
    <name type="synonym">Gelatoporia subvermispora</name>
    <dbReference type="NCBI Taxonomy" id="914234"/>
    <lineage>
        <taxon>Eukaryota</taxon>
        <taxon>Fungi</taxon>
        <taxon>Dikarya</taxon>
        <taxon>Basidiomycota</taxon>
        <taxon>Agaricomycotina</taxon>
        <taxon>Agaricomycetes</taxon>
        <taxon>Polyporales</taxon>
        <taxon>Gelatoporiaceae</taxon>
        <taxon>Gelatoporia</taxon>
    </lineage>
</organism>
<dbReference type="GO" id="GO:0140053">
    <property type="term" value="P:mitochondrial gene expression"/>
    <property type="evidence" value="ECO:0007669"/>
    <property type="project" value="TreeGrafter"/>
</dbReference>
<evidence type="ECO:0000313" key="3">
    <source>
        <dbReference type="EMBL" id="EMD35153.1"/>
    </source>
</evidence>
<proteinExistence type="predicted"/>
<feature type="compositionally biased region" description="Low complexity" evidence="1">
    <location>
        <begin position="530"/>
        <end position="542"/>
    </location>
</feature>
<dbReference type="PANTHER" id="PTHR47938">
    <property type="entry name" value="RESPIRATORY COMPLEX I CHAPERONE (CIA84), PUTATIVE (AFU_ORTHOLOGUE AFUA_2G06020)-RELATED"/>
    <property type="match status" value="1"/>
</dbReference>
<dbReference type="AlphaFoldDB" id="M2QDN3"/>
<dbReference type="NCBIfam" id="TIGR00756">
    <property type="entry name" value="PPR"/>
    <property type="match status" value="1"/>
</dbReference>
<keyword evidence="4" id="KW-1185">Reference proteome</keyword>
<dbReference type="GO" id="GO:0005739">
    <property type="term" value="C:mitochondrion"/>
    <property type="evidence" value="ECO:0007669"/>
    <property type="project" value="TreeGrafter"/>
</dbReference>
<name>M2QDN3_CERS8</name>
<dbReference type="OrthoDB" id="5588846at2759"/>